<reference evidence="5 6" key="1">
    <citation type="submission" date="2013-08" db="EMBL/GenBank/DDBJ databases">
        <title>The genome sequence of Knoellia aerolata.</title>
        <authorList>
            <person name="Zhu W."/>
            <person name="Wang G."/>
        </authorList>
    </citation>
    <scope>NUCLEOTIDE SEQUENCE [LARGE SCALE GENOMIC DNA]</scope>
    <source>
        <strain evidence="5 6">DSM 18566</strain>
    </source>
</reference>
<evidence type="ECO:0000256" key="2">
    <source>
        <dbReference type="ARBA" id="ARBA00023125"/>
    </source>
</evidence>
<dbReference type="PANTHER" id="PTHR44688">
    <property type="entry name" value="DNA-BINDING TRANSCRIPTIONAL ACTIVATOR DEVR_DOSR"/>
    <property type="match status" value="1"/>
</dbReference>
<comment type="caution">
    <text evidence="5">The sequence shown here is derived from an EMBL/GenBank/DDBJ whole genome shotgun (WGS) entry which is preliminary data.</text>
</comment>
<sequence>MDADALTLGRSAIARRDWTAACELYARVDPADLPADDLRHLSSAAYLTGDREGAVRALQRSFTLSVAAGDRSGAARDAHWIGVIHSTRGEPSVGAGWVARAHRLLEGEPADALERGYLLIHEMYRCLGSGDLDGALRTCQRIGEIAGRARDVDLATFARASTGRLLFSTGQVAEGLLLLDEAMVALTADEVSPIVAGLVYCVMIEGCQEIGDYPRMSEWTAALTRWCDDQSGLVPFTGQCAVHRGQILSAHGSFAEALDELALAVERYRDDGMDPAQGLATYEQGEVLRIMGDLDGAEAAYDVAASHGHDPQPGRSLLLLAHGRIAPAVASAHRMLDEAHDPVTRSRRLAAAVQILIAGGEADDAQVLADEFLGIAGTFGCDAVTAKASYAAGLVALASDDPGRALTHLRRSWKVWIDLGCRYDAAVARAHIGMALRALGDEASAESDLRVALRTFAELGAHPDRHEVGKLLGGGLPDGLTAREAEVLRLVATGRSNPQIADALFLSQKTVARHLSNIFAKTGVTSRTAATAYAFEHDLT</sequence>
<evidence type="ECO:0000259" key="4">
    <source>
        <dbReference type="PROSITE" id="PS50043"/>
    </source>
</evidence>
<dbReference type="GO" id="GO:0003677">
    <property type="term" value="F:DNA binding"/>
    <property type="evidence" value="ECO:0007669"/>
    <property type="project" value="UniProtKB-KW"/>
</dbReference>
<dbReference type="STRING" id="1385519.N801_00440"/>
<keyword evidence="2" id="KW-0238">DNA-binding</keyword>
<dbReference type="InterPro" id="IPR016032">
    <property type="entry name" value="Sig_transdc_resp-reg_C-effctor"/>
</dbReference>
<dbReference type="EMBL" id="AVPL01000006">
    <property type="protein sequence ID" value="KGN42270.1"/>
    <property type="molecule type" value="Genomic_DNA"/>
</dbReference>
<dbReference type="AlphaFoldDB" id="A0A0A0JXS3"/>
<dbReference type="InterPro" id="IPR011990">
    <property type="entry name" value="TPR-like_helical_dom_sf"/>
</dbReference>
<keyword evidence="1" id="KW-0805">Transcription regulation</keyword>
<dbReference type="SMART" id="SM00421">
    <property type="entry name" value="HTH_LUXR"/>
    <property type="match status" value="1"/>
</dbReference>
<evidence type="ECO:0000313" key="6">
    <source>
        <dbReference type="Proteomes" id="UP000030013"/>
    </source>
</evidence>
<dbReference type="Proteomes" id="UP000030013">
    <property type="component" value="Unassembled WGS sequence"/>
</dbReference>
<dbReference type="SUPFAM" id="SSF46894">
    <property type="entry name" value="C-terminal effector domain of the bipartite response regulators"/>
    <property type="match status" value="1"/>
</dbReference>
<evidence type="ECO:0000256" key="1">
    <source>
        <dbReference type="ARBA" id="ARBA00023015"/>
    </source>
</evidence>
<feature type="domain" description="HTH luxR-type" evidence="4">
    <location>
        <begin position="473"/>
        <end position="538"/>
    </location>
</feature>
<dbReference type="CDD" id="cd06170">
    <property type="entry name" value="LuxR_C_like"/>
    <property type="match status" value="1"/>
</dbReference>
<protein>
    <recommendedName>
        <fullName evidence="4">HTH luxR-type domain-containing protein</fullName>
    </recommendedName>
</protein>
<evidence type="ECO:0000256" key="3">
    <source>
        <dbReference type="ARBA" id="ARBA00023163"/>
    </source>
</evidence>
<keyword evidence="6" id="KW-1185">Reference proteome</keyword>
<dbReference type="GO" id="GO:0006355">
    <property type="term" value="P:regulation of DNA-templated transcription"/>
    <property type="evidence" value="ECO:0007669"/>
    <property type="project" value="InterPro"/>
</dbReference>
<dbReference type="OrthoDB" id="27092at2"/>
<dbReference type="InterPro" id="IPR036388">
    <property type="entry name" value="WH-like_DNA-bd_sf"/>
</dbReference>
<name>A0A0A0JXS3_9MICO</name>
<dbReference type="eggNOG" id="COG2909">
    <property type="taxonomic scope" value="Bacteria"/>
</dbReference>
<dbReference type="Gene3D" id="1.10.10.10">
    <property type="entry name" value="Winged helix-like DNA-binding domain superfamily/Winged helix DNA-binding domain"/>
    <property type="match status" value="1"/>
</dbReference>
<evidence type="ECO:0000313" key="5">
    <source>
        <dbReference type="EMBL" id="KGN42270.1"/>
    </source>
</evidence>
<dbReference type="PANTHER" id="PTHR44688:SF16">
    <property type="entry name" value="DNA-BINDING TRANSCRIPTIONAL ACTIVATOR DEVR_DOSR"/>
    <property type="match status" value="1"/>
</dbReference>
<gene>
    <name evidence="5" type="ORF">N801_00440</name>
</gene>
<keyword evidence="3" id="KW-0804">Transcription</keyword>
<dbReference type="Pfam" id="PF00196">
    <property type="entry name" value="GerE"/>
    <property type="match status" value="1"/>
</dbReference>
<dbReference type="Gene3D" id="1.25.40.10">
    <property type="entry name" value="Tetratricopeptide repeat domain"/>
    <property type="match status" value="2"/>
</dbReference>
<proteinExistence type="predicted"/>
<dbReference type="PROSITE" id="PS00622">
    <property type="entry name" value="HTH_LUXR_1"/>
    <property type="match status" value="1"/>
</dbReference>
<dbReference type="SUPFAM" id="SSF48452">
    <property type="entry name" value="TPR-like"/>
    <property type="match status" value="1"/>
</dbReference>
<organism evidence="5 6">
    <name type="scientific">Knoellia aerolata DSM 18566</name>
    <dbReference type="NCBI Taxonomy" id="1385519"/>
    <lineage>
        <taxon>Bacteria</taxon>
        <taxon>Bacillati</taxon>
        <taxon>Actinomycetota</taxon>
        <taxon>Actinomycetes</taxon>
        <taxon>Micrococcales</taxon>
        <taxon>Intrasporangiaceae</taxon>
        <taxon>Knoellia</taxon>
    </lineage>
</organism>
<accession>A0A0A0JXS3</accession>
<dbReference type="PRINTS" id="PR00038">
    <property type="entry name" value="HTHLUXR"/>
</dbReference>
<dbReference type="InterPro" id="IPR000792">
    <property type="entry name" value="Tscrpt_reg_LuxR_C"/>
</dbReference>
<dbReference type="PROSITE" id="PS50043">
    <property type="entry name" value="HTH_LUXR_2"/>
    <property type="match status" value="1"/>
</dbReference>